<organism evidence="2 3">
    <name type="scientific">Rhizodiscina lignyota</name>
    <dbReference type="NCBI Taxonomy" id="1504668"/>
    <lineage>
        <taxon>Eukaryota</taxon>
        <taxon>Fungi</taxon>
        <taxon>Dikarya</taxon>
        <taxon>Ascomycota</taxon>
        <taxon>Pezizomycotina</taxon>
        <taxon>Dothideomycetes</taxon>
        <taxon>Pleosporomycetidae</taxon>
        <taxon>Aulographales</taxon>
        <taxon>Rhizodiscinaceae</taxon>
        <taxon>Rhizodiscina</taxon>
    </lineage>
</organism>
<dbReference type="OrthoDB" id="5600002at2759"/>
<accession>A0A9P4IN01</accession>
<evidence type="ECO:0000313" key="2">
    <source>
        <dbReference type="EMBL" id="KAF2104510.1"/>
    </source>
</evidence>
<name>A0A9P4IN01_9PEZI</name>
<gene>
    <name evidence="2" type="ORF">NA57DRAFT_51331</name>
</gene>
<dbReference type="EMBL" id="ML978121">
    <property type="protein sequence ID" value="KAF2104510.1"/>
    <property type="molecule type" value="Genomic_DNA"/>
</dbReference>
<dbReference type="Proteomes" id="UP000799772">
    <property type="component" value="Unassembled WGS sequence"/>
</dbReference>
<proteinExistence type="predicted"/>
<feature type="compositionally biased region" description="Polar residues" evidence="1">
    <location>
        <begin position="7"/>
        <end position="19"/>
    </location>
</feature>
<evidence type="ECO:0000313" key="3">
    <source>
        <dbReference type="Proteomes" id="UP000799772"/>
    </source>
</evidence>
<dbReference type="AlphaFoldDB" id="A0A9P4IN01"/>
<reference evidence="2" key="1">
    <citation type="journal article" date="2020" name="Stud. Mycol.">
        <title>101 Dothideomycetes genomes: a test case for predicting lifestyles and emergence of pathogens.</title>
        <authorList>
            <person name="Haridas S."/>
            <person name="Albert R."/>
            <person name="Binder M."/>
            <person name="Bloem J."/>
            <person name="Labutti K."/>
            <person name="Salamov A."/>
            <person name="Andreopoulos B."/>
            <person name="Baker S."/>
            <person name="Barry K."/>
            <person name="Bills G."/>
            <person name="Bluhm B."/>
            <person name="Cannon C."/>
            <person name="Castanera R."/>
            <person name="Culley D."/>
            <person name="Daum C."/>
            <person name="Ezra D."/>
            <person name="Gonzalez J."/>
            <person name="Henrissat B."/>
            <person name="Kuo A."/>
            <person name="Liang C."/>
            <person name="Lipzen A."/>
            <person name="Lutzoni F."/>
            <person name="Magnuson J."/>
            <person name="Mondo S."/>
            <person name="Nolan M."/>
            <person name="Ohm R."/>
            <person name="Pangilinan J."/>
            <person name="Park H.-J."/>
            <person name="Ramirez L."/>
            <person name="Alfaro M."/>
            <person name="Sun H."/>
            <person name="Tritt A."/>
            <person name="Yoshinaga Y."/>
            <person name="Zwiers L.-H."/>
            <person name="Turgeon B."/>
            <person name="Goodwin S."/>
            <person name="Spatafora J."/>
            <person name="Crous P."/>
            <person name="Grigoriev I."/>
        </authorList>
    </citation>
    <scope>NUCLEOTIDE SEQUENCE</scope>
    <source>
        <strain evidence="2">CBS 133067</strain>
    </source>
</reference>
<sequence>MSFKLIISNTRHPIQQGNDADTRERLESSRRKTTRTRRNNVERATIYRNTPDEQPCYFFKLPLELRQEIYGYALDDIYRFPDPYTDTPADYGNTVSAFELWLNWEDFFYATMKENGENQAAMRPS</sequence>
<protein>
    <submittedName>
        <fullName evidence="2">Uncharacterized protein</fullName>
    </submittedName>
</protein>
<evidence type="ECO:0000256" key="1">
    <source>
        <dbReference type="SAM" id="MobiDB-lite"/>
    </source>
</evidence>
<feature type="compositionally biased region" description="Basic and acidic residues" evidence="1">
    <location>
        <begin position="20"/>
        <end position="30"/>
    </location>
</feature>
<comment type="caution">
    <text evidence="2">The sequence shown here is derived from an EMBL/GenBank/DDBJ whole genome shotgun (WGS) entry which is preliminary data.</text>
</comment>
<feature type="region of interest" description="Disordered" evidence="1">
    <location>
        <begin position="7"/>
        <end position="39"/>
    </location>
</feature>
<keyword evidence="3" id="KW-1185">Reference proteome</keyword>